<gene>
    <name evidence="11" type="primary">LOC136086228</name>
</gene>
<keyword evidence="4" id="KW-0862">Zinc</keyword>
<keyword evidence="7" id="KW-0539">Nucleus</keyword>
<feature type="compositionally biased region" description="Basic and acidic residues" evidence="8">
    <location>
        <begin position="57"/>
        <end position="68"/>
    </location>
</feature>
<evidence type="ECO:0000259" key="9">
    <source>
        <dbReference type="Pfam" id="PF02892"/>
    </source>
</evidence>
<evidence type="ECO:0000256" key="2">
    <source>
        <dbReference type="ARBA" id="ARBA00022723"/>
    </source>
</evidence>
<protein>
    <submittedName>
        <fullName evidence="11">Zinc finger BED domain-containing protein 4-like</fullName>
    </submittedName>
</protein>
<evidence type="ECO:0000256" key="3">
    <source>
        <dbReference type="ARBA" id="ARBA00022771"/>
    </source>
</evidence>
<keyword evidence="2" id="KW-0479">Metal-binding</keyword>
<dbReference type="Pfam" id="PF02892">
    <property type="entry name" value="zf-BED"/>
    <property type="match status" value="1"/>
</dbReference>
<dbReference type="Proteomes" id="UP001652625">
    <property type="component" value="Chromosome 10"/>
</dbReference>
<dbReference type="SUPFAM" id="SSF53098">
    <property type="entry name" value="Ribonuclease H-like"/>
    <property type="match status" value="1"/>
</dbReference>
<evidence type="ECO:0000256" key="5">
    <source>
        <dbReference type="ARBA" id="ARBA00023015"/>
    </source>
</evidence>
<dbReference type="GeneID" id="136086228"/>
<dbReference type="RefSeq" id="XP_065664587.1">
    <property type="nucleotide sequence ID" value="XM_065808515.1"/>
</dbReference>
<keyword evidence="3" id="KW-0863">Zinc-finger</keyword>
<dbReference type="PANTHER" id="PTHR46481:SF10">
    <property type="entry name" value="ZINC FINGER BED DOMAIN-CONTAINING PROTEIN 39"/>
    <property type="match status" value="1"/>
</dbReference>
<evidence type="ECO:0000256" key="6">
    <source>
        <dbReference type="ARBA" id="ARBA00023163"/>
    </source>
</evidence>
<dbReference type="SUPFAM" id="SSF140996">
    <property type="entry name" value="Hermes dimerisation domain"/>
    <property type="match status" value="1"/>
</dbReference>
<keyword evidence="10" id="KW-1185">Reference proteome</keyword>
<reference evidence="11" key="1">
    <citation type="submission" date="2025-08" db="UniProtKB">
        <authorList>
            <consortium name="RefSeq"/>
        </authorList>
    </citation>
    <scope>IDENTIFICATION</scope>
</reference>
<keyword evidence="6" id="KW-0804">Transcription</keyword>
<dbReference type="InterPro" id="IPR036236">
    <property type="entry name" value="Znf_C2H2_sf"/>
</dbReference>
<feature type="domain" description="BED-type" evidence="9">
    <location>
        <begin position="6"/>
        <end position="54"/>
    </location>
</feature>
<keyword evidence="5" id="KW-0805">Transcription regulation</keyword>
<dbReference type="SUPFAM" id="SSF57667">
    <property type="entry name" value="beta-beta-alpha zinc fingers"/>
    <property type="match status" value="1"/>
</dbReference>
<dbReference type="InterPro" id="IPR012337">
    <property type="entry name" value="RNaseH-like_sf"/>
</dbReference>
<feature type="region of interest" description="Disordered" evidence="8">
    <location>
        <begin position="57"/>
        <end position="76"/>
    </location>
</feature>
<evidence type="ECO:0000313" key="11">
    <source>
        <dbReference type="RefSeq" id="XP_065664587.1"/>
    </source>
</evidence>
<sequence length="362" mass="41672">MRSFKWSLYKINDASDAYATCNICKETIKRGTKEAGQKCFSTTPLHKHIKINHPKEYRKERNKSEQKRTAQLTPAVFSTGTTESEEIARETSKQTSIDEYLKSKKVWNINDSKSQAIHRKIGLMIALDNQPFTLVEDTGFNNLINHLEPRYSLPSRIYFPQTITPQFYMELKNKISIKLKKANHISFSSDIWTCPISHESFISLSGHCIDKDFNRVDVVLHASHFSKSHTGVNISEKLESMWDSWKIQVERRHLLVRDGASNMVKGSNLAEIPSIHCTIHLLQLVVSDSIMSENIVIDVLAKCCRLVTHFNHSSLASSNFKKIQQQQNLDNLCLVQDVPTRWNSTYLMLERLNKFKIPVQLH</sequence>
<comment type="subcellular location">
    <subcellularLocation>
        <location evidence="1">Nucleus</location>
    </subcellularLocation>
</comment>
<organism evidence="10 11">
    <name type="scientific">Hydra vulgaris</name>
    <name type="common">Hydra</name>
    <name type="synonym">Hydra attenuata</name>
    <dbReference type="NCBI Taxonomy" id="6087"/>
    <lineage>
        <taxon>Eukaryota</taxon>
        <taxon>Metazoa</taxon>
        <taxon>Cnidaria</taxon>
        <taxon>Hydrozoa</taxon>
        <taxon>Hydroidolina</taxon>
        <taxon>Anthoathecata</taxon>
        <taxon>Aplanulata</taxon>
        <taxon>Hydridae</taxon>
        <taxon>Hydra</taxon>
    </lineage>
</organism>
<name>A0ABM4CRV9_HYDVU</name>
<accession>A0ABM4CRV9</accession>
<dbReference type="InterPro" id="IPR003656">
    <property type="entry name" value="Znf_BED"/>
</dbReference>
<dbReference type="InterPro" id="IPR052035">
    <property type="entry name" value="ZnF_BED_domain_contain"/>
</dbReference>
<evidence type="ECO:0000256" key="8">
    <source>
        <dbReference type="SAM" id="MobiDB-lite"/>
    </source>
</evidence>
<evidence type="ECO:0000256" key="4">
    <source>
        <dbReference type="ARBA" id="ARBA00022833"/>
    </source>
</evidence>
<dbReference type="PANTHER" id="PTHR46481">
    <property type="entry name" value="ZINC FINGER BED DOMAIN-CONTAINING PROTEIN 4"/>
    <property type="match status" value="1"/>
</dbReference>
<evidence type="ECO:0000256" key="7">
    <source>
        <dbReference type="ARBA" id="ARBA00023242"/>
    </source>
</evidence>
<evidence type="ECO:0000256" key="1">
    <source>
        <dbReference type="ARBA" id="ARBA00004123"/>
    </source>
</evidence>
<evidence type="ECO:0000313" key="10">
    <source>
        <dbReference type="Proteomes" id="UP001652625"/>
    </source>
</evidence>
<proteinExistence type="predicted"/>